<name>A0ABM8IHE7_9FIRM</name>
<keyword evidence="3" id="KW-1185">Reference proteome</keyword>
<evidence type="ECO:0000313" key="2">
    <source>
        <dbReference type="EMBL" id="BEH90427.1"/>
    </source>
</evidence>
<keyword evidence="1" id="KW-1133">Transmembrane helix</keyword>
<evidence type="ECO:0008006" key="4">
    <source>
        <dbReference type="Google" id="ProtNLM"/>
    </source>
</evidence>
<accession>A0ABM8IHE7</accession>
<feature type="transmembrane region" description="Helical" evidence="1">
    <location>
        <begin position="6"/>
        <end position="26"/>
    </location>
</feature>
<keyword evidence="1" id="KW-0812">Transmembrane</keyword>
<evidence type="ECO:0000313" key="3">
    <source>
        <dbReference type="Proteomes" id="UP001432099"/>
    </source>
</evidence>
<evidence type="ECO:0000256" key="1">
    <source>
        <dbReference type="SAM" id="Phobius"/>
    </source>
</evidence>
<reference evidence="2" key="1">
    <citation type="journal article" date="2024" name="Int. J. Syst. Evol. Microbiol.">
        <title>Turicibacter faecis sp. nov., isolated from faeces of heart failure mouse model.</title>
        <authorList>
            <person name="Imamura Y."/>
            <person name="Motooka D."/>
            <person name="Nakajima Y."/>
            <person name="Ito S."/>
            <person name="Kitakaze M."/>
            <person name="Iida T."/>
            <person name="Nakamura S."/>
        </authorList>
    </citation>
    <scope>NUCLEOTIDE SEQUENCE</scope>
    <source>
        <strain evidence="2">TC023</strain>
    </source>
</reference>
<dbReference type="RefSeq" id="WP_338617864.1">
    <property type="nucleotide sequence ID" value="NZ_AP028127.1"/>
</dbReference>
<organism evidence="2 3">
    <name type="scientific">Turicibacter faecis</name>
    <dbReference type="NCBI Taxonomy" id="2963365"/>
    <lineage>
        <taxon>Bacteria</taxon>
        <taxon>Bacillati</taxon>
        <taxon>Bacillota</taxon>
        <taxon>Erysipelotrichia</taxon>
        <taxon>Erysipelotrichales</taxon>
        <taxon>Turicibacteraceae</taxon>
        <taxon>Turicibacter</taxon>
    </lineage>
</organism>
<dbReference type="Proteomes" id="UP001432099">
    <property type="component" value="Chromosome"/>
</dbReference>
<feature type="transmembrane region" description="Helical" evidence="1">
    <location>
        <begin position="38"/>
        <end position="62"/>
    </location>
</feature>
<dbReference type="EMBL" id="AP028127">
    <property type="protein sequence ID" value="BEH90427.1"/>
    <property type="molecule type" value="Genomic_DNA"/>
</dbReference>
<sequence>MGKSLVYGFIWFVVTYLLDKGVLYVLRVNQIIEPSQELNLGLDFLLWLVVGAIVYGVGAFMFKQK</sequence>
<gene>
    <name evidence="2" type="ORF">T23_05290</name>
</gene>
<protein>
    <recommendedName>
        <fullName evidence="4">DUF3923 family protein</fullName>
    </recommendedName>
</protein>
<proteinExistence type="predicted"/>
<keyword evidence="1" id="KW-0472">Membrane</keyword>